<proteinExistence type="predicted"/>
<dbReference type="Proteomes" id="UP000000322">
    <property type="component" value="Chromosome"/>
</dbReference>
<gene>
    <name evidence="1" type="ordered locus">Sked_19680</name>
</gene>
<dbReference type="RefSeq" id="WP_012866962.1">
    <property type="nucleotide sequence ID" value="NC_013521.1"/>
</dbReference>
<dbReference type="eggNOG" id="ENOG5033MJK">
    <property type="taxonomic scope" value="Bacteria"/>
</dbReference>
<dbReference type="InterPro" id="IPR036628">
    <property type="entry name" value="Clp_N_dom_sf"/>
</dbReference>
<evidence type="ECO:0000313" key="2">
    <source>
        <dbReference type="Proteomes" id="UP000000322"/>
    </source>
</evidence>
<reference evidence="1 2" key="1">
    <citation type="journal article" date="2009" name="Stand. Genomic Sci.">
        <title>Complete genome sequence of Sanguibacter keddieii type strain (ST-74).</title>
        <authorList>
            <person name="Ivanova N."/>
            <person name="Sikorski J."/>
            <person name="Sims D."/>
            <person name="Brettin T."/>
            <person name="Detter J.C."/>
            <person name="Han C."/>
            <person name="Lapidus A."/>
            <person name="Copeland A."/>
            <person name="Glavina Del Rio T."/>
            <person name="Nolan M."/>
            <person name="Chen F."/>
            <person name="Lucas S."/>
            <person name="Tice H."/>
            <person name="Cheng J.F."/>
            <person name="Bruce D."/>
            <person name="Goodwin L."/>
            <person name="Pitluck S."/>
            <person name="Pati A."/>
            <person name="Mavromatis K."/>
            <person name="Chen A."/>
            <person name="Palaniappan K."/>
            <person name="D'haeseleer P."/>
            <person name="Chain P."/>
            <person name="Bristow J."/>
            <person name="Eisen J.A."/>
            <person name="Markowitz V."/>
            <person name="Hugenholtz P."/>
            <person name="Goker M."/>
            <person name="Pukall R."/>
            <person name="Klenk H.P."/>
            <person name="Kyrpides N.C."/>
        </authorList>
    </citation>
    <scope>NUCLEOTIDE SEQUENCE [LARGE SCALE GENOMIC DNA]</scope>
    <source>
        <strain evidence="2">ATCC 51767 / DSM 10542 / NCFB 3025 / ST-74</strain>
    </source>
</reference>
<organism evidence="1 2">
    <name type="scientific">Sanguibacter keddieii (strain ATCC 51767 / DSM 10542 / NCFB 3025 / ST-74)</name>
    <dbReference type="NCBI Taxonomy" id="446469"/>
    <lineage>
        <taxon>Bacteria</taxon>
        <taxon>Bacillati</taxon>
        <taxon>Actinomycetota</taxon>
        <taxon>Actinomycetes</taxon>
        <taxon>Micrococcales</taxon>
        <taxon>Sanguibacteraceae</taxon>
        <taxon>Sanguibacter</taxon>
    </lineage>
</organism>
<keyword evidence="2" id="KW-1185">Reference proteome</keyword>
<protein>
    <submittedName>
        <fullName evidence="1">Clp amino terminal domain-containing protein</fullName>
    </submittedName>
</protein>
<name>D1BHH3_SANKS</name>
<sequence length="190" mass="19735">MTAMQHEATALGAHVYGSEHVLLGLLATGGLLADAVTAVTPSLTYAAVHDAVERSADDAPLIGSLGLSTVAAQVAEAPRPIRTPRNRHTPELQSALNTASAGWGQLRKNGSLPKESKLTSTVLWLAALEPTARASRLLQALDVDVDQVRAEVLAAAATPGAPAPTWPTEVRTGPVTRLVQRIFSRASTAG</sequence>
<evidence type="ECO:0000313" key="1">
    <source>
        <dbReference type="EMBL" id="ACZ21893.1"/>
    </source>
</evidence>
<dbReference type="STRING" id="446469.Sked_19680"/>
<dbReference type="HOGENOM" id="CLU_1427081_0_0_11"/>
<dbReference type="EMBL" id="CP001819">
    <property type="protein sequence ID" value="ACZ21893.1"/>
    <property type="molecule type" value="Genomic_DNA"/>
</dbReference>
<accession>D1BHH3</accession>
<dbReference type="KEGG" id="ske:Sked_19680"/>
<dbReference type="Gene3D" id="1.10.1780.10">
    <property type="entry name" value="Clp, N-terminal domain"/>
    <property type="match status" value="1"/>
</dbReference>
<dbReference type="AlphaFoldDB" id="D1BHH3"/>